<evidence type="ECO:0000313" key="1">
    <source>
        <dbReference type="EMBL" id="KAJ3487313.1"/>
    </source>
</evidence>
<keyword evidence="2" id="KW-1185">Reference proteome</keyword>
<proteinExistence type="predicted"/>
<evidence type="ECO:0000313" key="2">
    <source>
        <dbReference type="Proteomes" id="UP001148737"/>
    </source>
</evidence>
<protein>
    <submittedName>
        <fullName evidence="1">Uncharacterized protein</fullName>
    </submittedName>
</protein>
<dbReference type="EMBL" id="JANAKD010000848">
    <property type="protein sequence ID" value="KAJ3487313.1"/>
    <property type="molecule type" value="Genomic_DNA"/>
</dbReference>
<sequence length="562" mass="62461">MDYETLDSAILAVFPENCEILSVVQHGSTNWSTGLRADVLDGEDEKSYFIKIIEREELVGMAEAEYEGQKAIYSVIPDNAVKPVAWGHFSDTKSKAWFIAEYLNLRARAPPLELFLPIVKQMHQKSVSPTGKFGFHVTPYYGPPPMVVDWTDNWEEFWVREFRSGLKYVQSMRGDNPELVEIAEEFIKKVAARLLRPLQTGGRNIKPSLCHGDLWDGNIQFNVDTQQPIIFDPCSFYGHHEMDFQCMRSPRYIIGQNFIDLYKVKVGASEPSEDFEDRIALYSVRNDLMVAGMWPQWASLIDKAKDEMKRLLEKYPNGLQGFKGSLEPTISQITRGINEKLAINHNNGSGATGSSEHSLTDNNGSKEHDETLASTSPSKNADSTSKSADQTMDVEVENLPETPSISECDNAQPGVSDPAEDNDPTARQEPQKNEEETEYNLDESALQNSTPTPHSVLIPEDAAALPSTVLEHGEHAHVTSEVSLADQLNVDIPKEESIKPDPMLDSNPLSFPAAPPVPGPSQPAAETAPKHDQADAPEGKDEAALQNNSKVWQLFGKLKIWG</sequence>
<organism evidence="1 2">
    <name type="scientific">Lecanicillium saksenae</name>
    <dbReference type="NCBI Taxonomy" id="468837"/>
    <lineage>
        <taxon>Eukaryota</taxon>
        <taxon>Fungi</taxon>
        <taxon>Dikarya</taxon>
        <taxon>Ascomycota</taxon>
        <taxon>Pezizomycotina</taxon>
        <taxon>Sordariomycetes</taxon>
        <taxon>Hypocreomycetidae</taxon>
        <taxon>Hypocreales</taxon>
        <taxon>Cordycipitaceae</taxon>
        <taxon>Lecanicillium</taxon>
    </lineage>
</organism>
<reference evidence="1" key="1">
    <citation type="submission" date="2022-07" db="EMBL/GenBank/DDBJ databases">
        <title>Genome Sequence of Lecanicillium saksenae.</title>
        <authorList>
            <person name="Buettner E."/>
        </authorList>
    </citation>
    <scope>NUCLEOTIDE SEQUENCE</scope>
    <source>
        <strain evidence="1">VT-O1</strain>
    </source>
</reference>
<accession>A0ACC1QSR0</accession>
<name>A0ACC1QSR0_9HYPO</name>
<gene>
    <name evidence="1" type="ORF">NLG97_g6436</name>
</gene>
<dbReference type="Proteomes" id="UP001148737">
    <property type="component" value="Unassembled WGS sequence"/>
</dbReference>
<comment type="caution">
    <text evidence="1">The sequence shown here is derived from an EMBL/GenBank/DDBJ whole genome shotgun (WGS) entry which is preliminary data.</text>
</comment>